<feature type="region of interest" description="Disordered" evidence="1">
    <location>
        <begin position="402"/>
        <end position="465"/>
    </location>
</feature>
<keyword evidence="3" id="KW-1185">Reference proteome</keyword>
<name>A0ABP0ETI1_9RICK</name>
<sequence length="465" mass="51499">MAKNKTYSRVETASSGNNHIGKKIVLLGADNKRITSLSTEDTKKLIRANIKSLTISNTSAAKQAFYSILDFNKDEKLPISYKKHHSPGIKALHDLIAPAVYDITIPMDNPSKPDITPIGSSIENNNKTYRFNLYDIAKNDFSNTGMPIKEGVVVAGDETGIKTTINETGLVITLNGPSLNSSIKDKIKHPLQTIMQLRSPKNSRNLEWIKTLNETSGAEQKVNDIPRSQEKSYQFTITEKSLREMPMHERVVLIHKLSSSVEAVREIDNNLKPLLLLSKAKEMQQNGLLLPFKALNLVYKTITAILAVTVASTGGSEPNLKQKVLKPLRIIAEMLNLQNLPTVLSSLGSSGKALYLISKPLGMLPVVGSLIDTAIVKALCKREIKSRTPQYIELEKQVRLEAQNKTKDNPKSSDKSKQNDAVLSQNHEGLRLAKPSIESSPSWTKNEQQKQQNTVNKTKESGPEH</sequence>
<evidence type="ECO:0000256" key="1">
    <source>
        <dbReference type="SAM" id="MobiDB-lite"/>
    </source>
</evidence>
<dbReference type="EMBL" id="CAWVOK010000026">
    <property type="protein sequence ID" value="CAK8163324.1"/>
    <property type="molecule type" value="Genomic_DNA"/>
</dbReference>
<feature type="compositionally biased region" description="Low complexity" evidence="1">
    <location>
        <begin position="444"/>
        <end position="456"/>
    </location>
</feature>
<comment type="caution">
    <text evidence="2">The sequence shown here is derived from an EMBL/GenBank/DDBJ whole genome shotgun (WGS) entry which is preliminary data.</text>
</comment>
<protein>
    <submittedName>
        <fullName evidence="2">Uncharacterized protein</fullName>
    </submittedName>
</protein>
<gene>
    <name evidence="2" type="ORF">CAXC1_330084</name>
</gene>
<organism evidence="2 3">
    <name type="scientific">Candidatus Xenohaliotis californiensis</name>
    <dbReference type="NCBI Taxonomy" id="84677"/>
    <lineage>
        <taxon>Bacteria</taxon>
        <taxon>Pseudomonadati</taxon>
        <taxon>Pseudomonadota</taxon>
        <taxon>Alphaproteobacteria</taxon>
        <taxon>Rickettsiales</taxon>
        <taxon>Anaplasmataceae</taxon>
        <taxon>Candidatus Xenohaliotis</taxon>
    </lineage>
</organism>
<dbReference type="Proteomes" id="UP001314181">
    <property type="component" value="Unassembled WGS sequence"/>
</dbReference>
<accession>A0ABP0ETI1</accession>
<dbReference type="RefSeq" id="WP_338364435.1">
    <property type="nucleotide sequence ID" value="NZ_CAWVOK010000026.1"/>
</dbReference>
<proteinExistence type="predicted"/>
<feature type="compositionally biased region" description="Basic and acidic residues" evidence="1">
    <location>
        <begin position="402"/>
        <end position="418"/>
    </location>
</feature>
<reference evidence="2 3" key="1">
    <citation type="submission" date="2024-01" db="EMBL/GenBank/DDBJ databases">
        <authorList>
            <person name="Kunselman E."/>
        </authorList>
    </citation>
    <scope>NUCLEOTIDE SEQUENCE [LARGE SCALE GENOMIC DNA]</scope>
    <source>
        <strain evidence="2">2 abalone samples</strain>
    </source>
</reference>
<evidence type="ECO:0000313" key="3">
    <source>
        <dbReference type="Proteomes" id="UP001314181"/>
    </source>
</evidence>
<evidence type="ECO:0000313" key="2">
    <source>
        <dbReference type="EMBL" id="CAK8163324.1"/>
    </source>
</evidence>